<dbReference type="Pfam" id="PF00814">
    <property type="entry name" value="TsaD"/>
    <property type="match status" value="1"/>
</dbReference>
<evidence type="ECO:0000313" key="3">
    <source>
        <dbReference type="Proteomes" id="UP000525298"/>
    </source>
</evidence>
<dbReference type="PANTHER" id="PTHR11735:SF11">
    <property type="entry name" value="TRNA THREONYLCARBAMOYLADENOSINE BIOSYNTHESIS PROTEIN TSAB"/>
    <property type="match status" value="1"/>
</dbReference>
<keyword evidence="3" id="KW-1185">Reference proteome</keyword>
<dbReference type="InterPro" id="IPR000905">
    <property type="entry name" value="Gcp-like_dom"/>
</dbReference>
<name>A0A7W0C7H8_9BACT</name>
<dbReference type="CDD" id="cd24032">
    <property type="entry name" value="ASKHA_NBD_TsaB"/>
    <property type="match status" value="1"/>
</dbReference>
<comment type="caution">
    <text evidence="2">The sequence shown here is derived from an EMBL/GenBank/DDBJ whole genome shotgun (WGS) entry which is preliminary data.</text>
</comment>
<dbReference type="SUPFAM" id="SSF53067">
    <property type="entry name" value="Actin-like ATPase domain"/>
    <property type="match status" value="2"/>
</dbReference>
<protein>
    <submittedName>
        <fullName evidence="2">tRNA threonylcarbamoyladenosine biosynthesis protein TsaB</fullName>
    </submittedName>
</protein>
<dbReference type="GO" id="GO:0002949">
    <property type="term" value="P:tRNA threonylcarbamoyladenosine modification"/>
    <property type="evidence" value="ECO:0007669"/>
    <property type="project" value="InterPro"/>
</dbReference>
<dbReference type="NCBIfam" id="TIGR03725">
    <property type="entry name" value="T6A_YeaZ"/>
    <property type="match status" value="1"/>
</dbReference>
<dbReference type="RefSeq" id="WP_181550272.1">
    <property type="nucleotide sequence ID" value="NZ_JACDUS010000002.1"/>
</dbReference>
<dbReference type="AlphaFoldDB" id="A0A7W0C7H8"/>
<reference evidence="2 3" key="1">
    <citation type="submission" date="2020-07" db="EMBL/GenBank/DDBJ databases">
        <title>Genomic Encyclopedia of Type Strains, Phase IV (KMG-IV): sequencing the most valuable type-strain genomes for metagenomic binning, comparative biology and taxonomic classification.</title>
        <authorList>
            <person name="Goeker M."/>
        </authorList>
    </citation>
    <scope>NUCLEOTIDE SEQUENCE [LARGE SCALE GENOMIC DNA]</scope>
    <source>
        <strain evidence="2 3">DSM 17721</strain>
    </source>
</reference>
<sequence>MNLLAVDSATRTCSVALMQEGKITAEFGADLDQTHARHLMRLIDAVLALSGQKISELDALAVTSGPGSFTGLRIGMATVKGFAMAYGRPVCPVSCLEALAWPYLGVSGLFCPMLDARKNQVYAQVFCLEQGRLEEIMPAQVAGPDMVIDEISALGRQSCWFSGSGAVLYNEHIISRLSGRARLAPGVQNRIRAAVVAEMAGEMLRSGAVSDAAGVVPHYIRQSDAERKQKFRGK</sequence>
<dbReference type="InterPro" id="IPR043129">
    <property type="entry name" value="ATPase_NBD"/>
</dbReference>
<dbReference type="Gene3D" id="3.30.420.40">
    <property type="match status" value="2"/>
</dbReference>
<dbReference type="EMBL" id="JACDUS010000002">
    <property type="protein sequence ID" value="MBA2880603.1"/>
    <property type="molecule type" value="Genomic_DNA"/>
</dbReference>
<feature type="domain" description="Gcp-like" evidence="1">
    <location>
        <begin position="33"/>
        <end position="226"/>
    </location>
</feature>
<organism evidence="2 3">
    <name type="scientific">Desulfosalsimonas propionicica</name>
    <dbReference type="NCBI Taxonomy" id="332175"/>
    <lineage>
        <taxon>Bacteria</taxon>
        <taxon>Pseudomonadati</taxon>
        <taxon>Thermodesulfobacteriota</taxon>
        <taxon>Desulfobacteria</taxon>
        <taxon>Desulfobacterales</taxon>
        <taxon>Desulfosalsimonadaceae</taxon>
        <taxon>Desulfosalsimonas</taxon>
    </lineage>
</organism>
<evidence type="ECO:0000259" key="1">
    <source>
        <dbReference type="Pfam" id="PF00814"/>
    </source>
</evidence>
<accession>A0A7W0C7H8</accession>
<dbReference type="Proteomes" id="UP000525298">
    <property type="component" value="Unassembled WGS sequence"/>
</dbReference>
<dbReference type="InterPro" id="IPR022496">
    <property type="entry name" value="T6A_TsaB"/>
</dbReference>
<gene>
    <name evidence="2" type="ORF">HNR65_000921</name>
</gene>
<dbReference type="PANTHER" id="PTHR11735">
    <property type="entry name" value="TRNA N6-ADENOSINE THREONYLCARBAMOYLTRANSFERASE"/>
    <property type="match status" value="1"/>
</dbReference>
<dbReference type="GO" id="GO:0005829">
    <property type="term" value="C:cytosol"/>
    <property type="evidence" value="ECO:0007669"/>
    <property type="project" value="TreeGrafter"/>
</dbReference>
<proteinExistence type="predicted"/>
<evidence type="ECO:0000313" key="2">
    <source>
        <dbReference type="EMBL" id="MBA2880603.1"/>
    </source>
</evidence>